<feature type="compositionally biased region" description="Low complexity" evidence="3">
    <location>
        <begin position="17"/>
        <end position="26"/>
    </location>
</feature>
<proteinExistence type="inferred from homology"/>
<dbReference type="Proteomes" id="UP000076088">
    <property type="component" value="Chromosome"/>
</dbReference>
<evidence type="ECO:0000256" key="3">
    <source>
        <dbReference type="SAM" id="MobiDB-lite"/>
    </source>
</evidence>
<dbReference type="AlphaFoldDB" id="A0AAC8Z2N1"/>
<dbReference type="RefSeq" id="WP_054730311.1">
    <property type="nucleotide sequence ID" value="NZ_CP009429.1"/>
</dbReference>
<dbReference type="KEGG" id="smaz:LH19_16870"/>
<reference evidence="4 5" key="2">
    <citation type="journal article" date="2016" name="Genome Announc.">
        <title>Complete Genome Sequence of Sphingopyxis macrogoltabida Strain 203N (NBRC 111659), a Polyethylene Glycol Degrader.</title>
        <authorList>
            <person name="Ohtsubo Y."/>
            <person name="Nonoyama S."/>
            <person name="Nagata Y."/>
            <person name="Numata M."/>
            <person name="Tsuchikane K."/>
            <person name="Hosoyama A."/>
            <person name="Yamazoe A."/>
            <person name="Tsuda M."/>
            <person name="Fujita N."/>
            <person name="Kawai F."/>
        </authorList>
    </citation>
    <scope>NUCLEOTIDE SEQUENCE [LARGE SCALE GENOMIC DNA]</scope>
    <source>
        <strain evidence="4 5">203N</strain>
    </source>
</reference>
<evidence type="ECO:0000256" key="2">
    <source>
        <dbReference type="RuleBase" id="RU363072"/>
    </source>
</evidence>
<dbReference type="EMBL" id="CP013344">
    <property type="protein sequence ID" value="AMU90808.1"/>
    <property type="molecule type" value="Genomic_DNA"/>
</dbReference>
<dbReference type="GO" id="GO:0015288">
    <property type="term" value="F:porin activity"/>
    <property type="evidence" value="ECO:0007669"/>
    <property type="project" value="InterPro"/>
</dbReference>
<dbReference type="PANTHER" id="PTHR37944:SF1">
    <property type="entry name" value="PORIN B"/>
    <property type="match status" value="1"/>
</dbReference>
<evidence type="ECO:0000256" key="1">
    <source>
        <dbReference type="ARBA" id="ARBA00008769"/>
    </source>
</evidence>
<protein>
    <recommendedName>
        <fullName evidence="6">Porin</fullName>
    </recommendedName>
</protein>
<name>A0AAC8Z2N1_SPHMC</name>
<dbReference type="InterPro" id="IPR007049">
    <property type="entry name" value="Carb-sel_porin_OprB"/>
</dbReference>
<evidence type="ECO:0000313" key="5">
    <source>
        <dbReference type="Proteomes" id="UP000076088"/>
    </source>
</evidence>
<dbReference type="Gene3D" id="2.40.160.180">
    <property type="entry name" value="Carbohydrate-selective porin OprB"/>
    <property type="match status" value="1"/>
</dbReference>
<keyword evidence="5" id="KW-1185">Reference proteome</keyword>
<accession>A0AAC8Z2N1</accession>
<dbReference type="Pfam" id="PF04966">
    <property type="entry name" value="OprB"/>
    <property type="match status" value="1"/>
</dbReference>
<comment type="similarity">
    <text evidence="1 2">Belongs to the OprB family.</text>
</comment>
<reference evidence="5" key="1">
    <citation type="submission" date="2015-11" db="EMBL/GenBank/DDBJ databases">
        <title>Complete genome sequence of a polyethylene-glycol degrader Sphingopyxis macrogoltabida 203N (NBRC 111659).</title>
        <authorList>
            <person name="Yoshiyuki O."/>
            <person name="Shouta N."/>
            <person name="Nagata Y."/>
            <person name="Numata M."/>
            <person name="Tsuchikane K."/>
            <person name="Hosoyama A."/>
            <person name="Yamazoe A."/>
            <person name="Tsuda M."/>
            <person name="Fujita N."/>
            <person name="Kawai F."/>
        </authorList>
    </citation>
    <scope>NUCLEOTIDE SEQUENCE [LARGE SCALE GENOMIC DNA]</scope>
    <source>
        <strain evidence="5">203N</strain>
    </source>
</reference>
<gene>
    <name evidence="4" type="ORF">ATM17_17440</name>
</gene>
<dbReference type="PANTHER" id="PTHR37944">
    <property type="entry name" value="PORIN B"/>
    <property type="match status" value="1"/>
</dbReference>
<dbReference type="GO" id="GO:0016020">
    <property type="term" value="C:membrane"/>
    <property type="evidence" value="ECO:0007669"/>
    <property type="project" value="InterPro"/>
</dbReference>
<evidence type="ECO:0008006" key="6">
    <source>
        <dbReference type="Google" id="ProtNLM"/>
    </source>
</evidence>
<organism evidence="4 5">
    <name type="scientific">Sphingopyxis macrogoltabida</name>
    <name type="common">Sphingomonas macrogoltabidus</name>
    <dbReference type="NCBI Taxonomy" id="33050"/>
    <lineage>
        <taxon>Bacteria</taxon>
        <taxon>Pseudomonadati</taxon>
        <taxon>Pseudomonadota</taxon>
        <taxon>Alphaproteobacteria</taxon>
        <taxon>Sphingomonadales</taxon>
        <taxon>Sphingomonadaceae</taxon>
        <taxon>Sphingopyxis</taxon>
    </lineage>
</organism>
<sequence length="400" mass="41865">MLTPALALAFSGAPAGDAPAPHAGGHAPHGHTHAGGEIDEDHGPILLQLTYTGEVMGNVSGGVRKGARYLDNLDIVFEADLEKLAGWTGAQLHLYGLYNNGRSIGALAGDTHGVSNIETGVSALRLYEAWIDQKIGERVSVKAGLYDLNSEFDSLDAAGLFVSSPHGIGTDFAQSGRNGPSIFPSTSLAARFQVEPADGWAVRAAVLDGVPGDPDRPRRTAIKLGNGDGALLVGEVQAPLKGGKLLLGHWQYTASFEPNDGGAAAKGNSGTYLRGEMPIVVQGERRADLFARVGTAKGRFNMFDGFASGGIKFAGWIPGREEDEFGLAVAAAFTSDSYRAATGASASEIAIEATYRAPLTSWLTLQPSLHYIRRPSADPTIPDALVIGLRAETSFSPIGF</sequence>
<dbReference type="InterPro" id="IPR038673">
    <property type="entry name" value="OprB_sf"/>
</dbReference>
<evidence type="ECO:0000313" key="4">
    <source>
        <dbReference type="EMBL" id="AMU90808.1"/>
    </source>
</evidence>
<feature type="region of interest" description="Disordered" evidence="3">
    <location>
        <begin position="17"/>
        <end position="38"/>
    </location>
</feature>
<dbReference type="GO" id="GO:0008643">
    <property type="term" value="P:carbohydrate transport"/>
    <property type="evidence" value="ECO:0007669"/>
    <property type="project" value="InterPro"/>
</dbReference>
<dbReference type="InterPro" id="IPR052932">
    <property type="entry name" value="OprB_Porin"/>
</dbReference>